<keyword evidence="6 7" id="KW-0326">Glycosidase</keyword>
<evidence type="ECO:0000256" key="3">
    <source>
        <dbReference type="ARBA" id="ARBA00022638"/>
    </source>
</evidence>
<reference evidence="8 9" key="1">
    <citation type="submission" date="2013-11" db="EMBL/GenBank/DDBJ databases">
        <title>Genomic analysis of Pelistega sp. HM-7.</title>
        <authorList>
            <person name="Kumbhare S.V."/>
            <person name="Shetty S.A."/>
            <person name="Sharma O."/>
            <person name="Dhotre D.P."/>
        </authorList>
    </citation>
    <scope>NUCLEOTIDE SEQUENCE [LARGE SCALE GENOMIC DNA]</scope>
    <source>
        <strain evidence="8 9">HM-7</strain>
    </source>
</reference>
<dbReference type="EC" id="3.2.1.17" evidence="7"/>
<comment type="caution">
    <text evidence="8">The sequence shown here is derived from an EMBL/GenBank/DDBJ whole genome shotgun (WGS) entry which is preliminary data.</text>
</comment>
<dbReference type="GO" id="GO:0042742">
    <property type="term" value="P:defense response to bacterium"/>
    <property type="evidence" value="ECO:0007669"/>
    <property type="project" value="UniProtKB-KW"/>
</dbReference>
<keyword evidence="9" id="KW-1185">Reference proteome</keyword>
<evidence type="ECO:0000313" key="8">
    <source>
        <dbReference type="EMBL" id="ETD67168.1"/>
    </source>
</evidence>
<dbReference type="InterPro" id="IPR033907">
    <property type="entry name" value="Endolysin_autolysin"/>
</dbReference>
<keyword evidence="4 7" id="KW-0378">Hydrolase</keyword>
<dbReference type="EMBL" id="AYSV01000126">
    <property type="protein sequence ID" value="ETD67168.1"/>
    <property type="molecule type" value="Genomic_DNA"/>
</dbReference>
<dbReference type="GO" id="GO:0009253">
    <property type="term" value="P:peptidoglycan catabolic process"/>
    <property type="evidence" value="ECO:0007669"/>
    <property type="project" value="InterPro"/>
</dbReference>
<dbReference type="GO" id="GO:0003796">
    <property type="term" value="F:lysozyme activity"/>
    <property type="evidence" value="ECO:0007669"/>
    <property type="project" value="UniProtKB-EC"/>
</dbReference>
<evidence type="ECO:0000256" key="5">
    <source>
        <dbReference type="ARBA" id="ARBA00023200"/>
    </source>
</evidence>
<protein>
    <recommendedName>
        <fullName evidence="7">Lysozyme</fullName>
        <ecNumber evidence="7">3.2.1.17</ecNumber>
    </recommendedName>
</protein>
<dbReference type="PANTHER" id="PTHR38107:SF3">
    <property type="entry name" value="LYSOZYME RRRD-RELATED"/>
    <property type="match status" value="1"/>
</dbReference>
<comment type="similarity">
    <text evidence="7">Belongs to the glycosyl hydrolase 24 family.</text>
</comment>
<keyword evidence="5" id="KW-1035">Host cytoplasm</keyword>
<evidence type="ECO:0000256" key="7">
    <source>
        <dbReference type="RuleBase" id="RU003788"/>
    </source>
</evidence>
<dbReference type="AlphaFoldDB" id="V8FTY6"/>
<accession>V8FTY6</accession>
<dbReference type="PANTHER" id="PTHR38107">
    <property type="match status" value="1"/>
</dbReference>
<dbReference type="InterPro" id="IPR023347">
    <property type="entry name" value="Lysozyme_dom_sf"/>
</dbReference>
<name>V8FTY6_9BURK</name>
<keyword evidence="3 7" id="KW-0081">Bacteriolytic enzyme</keyword>
<dbReference type="SUPFAM" id="SSF53955">
    <property type="entry name" value="Lysozyme-like"/>
    <property type="match status" value="1"/>
</dbReference>
<keyword evidence="2 7" id="KW-0929">Antimicrobial</keyword>
<dbReference type="PATRIC" id="fig|1414851.3.peg.2424"/>
<dbReference type="GO" id="GO:0016998">
    <property type="term" value="P:cell wall macromolecule catabolic process"/>
    <property type="evidence" value="ECO:0007669"/>
    <property type="project" value="InterPro"/>
</dbReference>
<dbReference type="InterPro" id="IPR051018">
    <property type="entry name" value="Bacteriophage_GH24"/>
</dbReference>
<dbReference type="InterPro" id="IPR023346">
    <property type="entry name" value="Lysozyme-like_dom_sf"/>
</dbReference>
<proteinExistence type="inferred from homology"/>
<evidence type="ECO:0000256" key="4">
    <source>
        <dbReference type="ARBA" id="ARBA00022801"/>
    </source>
</evidence>
<dbReference type="GO" id="GO:0031640">
    <property type="term" value="P:killing of cells of another organism"/>
    <property type="evidence" value="ECO:0007669"/>
    <property type="project" value="UniProtKB-KW"/>
</dbReference>
<gene>
    <name evidence="8" type="ORF">V757_11635</name>
</gene>
<organism evidence="8 9">
    <name type="scientific">Pelistega indica</name>
    <dbReference type="NCBI Taxonomy" id="1414851"/>
    <lineage>
        <taxon>Bacteria</taxon>
        <taxon>Pseudomonadati</taxon>
        <taxon>Pseudomonadota</taxon>
        <taxon>Betaproteobacteria</taxon>
        <taxon>Burkholderiales</taxon>
        <taxon>Alcaligenaceae</taxon>
        <taxon>Pelistega</taxon>
    </lineage>
</organism>
<sequence>MTHQTAVATSAEGIKFISRWEGFSAKPYRDVVGVPTIGFGATYYPNGKRVTLNDAPITKEQGIELLKHTVQDFEDAVNTYVTVTLNQNQFDAIVSFAYNVGIEAFKKSTLLKLLNKGQPYAAAQEFLKWNKAGGKSIAGLSNRRKAEKELFLR</sequence>
<evidence type="ECO:0000256" key="1">
    <source>
        <dbReference type="ARBA" id="ARBA00000632"/>
    </source>
</evidence>
<evidence type="ECO:0000313" key="9">
    <source>
        <dbReference type="Proteomes" id="UP000018766"/>
    </source>
</evidence>
<dbReference type="InterPro" id="IPR002196">
    <property type="entry name" value="Glyco_hydro_24"/>
</dbReference>
<dbReference type="HAMAP" id="MF_04110">
    <property type="entry name" value="ENDOLYSIN_T4"/>
    <property type="match status" value="1"/>
</dbReference>
<evidence type="ECO:0000256" key="2">
    <source>
        <dbReference type="ARBA" id="ARBA00022529"/>
    </source>
</evidence>
<evidence type="ECO:0000256" key="6">
    <source>
        <dbReference type="ARBA" id="ARBA00023295"/>
    </source>
</evidence>
<comment type="catalytic activity">
    <reaction evidence="1 7">
        <text>Hydrolysis of (1-&gt;4)-beta-linkages between N-acetylmuramic acid and N-acetyl-D-glucosamine residues in a peptidoglycan and between N-acetyl-D-glucosamine residues in chitodextrins.</text>
        <dbReference type="EC" id="3.2.1.17"/>
    </reaction>
</comment>
<dbReference type="CDD" id="cd00737">
    <property type="entry name" value="lyz_endolysin_autolysin"/>
    <property type="match status" value="1"/>
</dbReference>
<dbReference type="Proteomes" id="UP000018766">
    <property type="component" value="Unassembled WGS sequence"/>
</dbReference>
<dbReference type="InterPro" id="IPR034690">
    <property type="entry name" value="Endolysin_T4_type"/>
</dbReference>
<dbReference type="Pfam" id="PF00959">
    <property type="entry name" value="Phage_lysozyme"/>
    <property type="match status" value="1"/>
</dbReference>
<dbReference type="Gene3D" id="1.10.530.40">
    <property type="match status" value="1"/>
</dbReference>